<evidence type="ECO:0000313" key="3">
    <source>
        <dbReference type="Proteomes" id="UP000714618"/>
    </source>
</evidence>
<gene>
    <name evidence="2" type="ORF">AWRI4233_LOCUS4837</name>
</gene>
<sequence length="80" mass="9506">MCIITSKEERVGRSWDEPARHVSNYHAGPARRTSPLPRNRRRYSNYGNDYRSSDTSVRYVYRSSQPSVSYPRRDIRVVER</sequence>
<proteinExistence type="predicted"/>
<evidence type="ECO:0000313" key="2">
    <source>
        <dbReference type="EMBL" id="CAD0094714.1"/>
    </source>
</evidence>
<name>A0A9N8PH20_9PEZI</name>
<feature type="region of interest" description="Disordered" evidence="1">
    <location>
        <begin position="19"/>
        <end position="56"/>
    </location>
</feature>
<comment type="caution">
    <text evidence="2">The sequence shown here is derived from an EMBL/GenBank/DDBJ whole genome shotgun (WGS) entry which is preliminary data.</text>
</comment>
<dbReference type="AlphaFoldDB" id="A0A9N8PH20"/>
<protein>
    <submittedName>
        <fullName evidence="2">Uncharacterized protein</fullName>
    </submittedName>
</protein>
<dbReference type="EMBL" id="CAIJEO010000006">
    <property type="protein sequence ID" value="CAD0094714.1"/>
    <property type="molecule type" value="Genomic_DNA"/>
</dbReference>
<evidence type="ECO:0000256" key="1">
    <source>
        <dbReference type="SAM" id="MobiDB-lite"/>
    </source>
</evidence>
<reference evidence="2" key="1">
    <citation type="submission" date="2020-06" db="EMBL/GenBank/DDBJ databases">
        <authorList>
            <person name="Onetto C."/>
        </authorList>
    </citation>
    <scope>NUCLEOTIDE SEQUENCE</scope>
</reference>
<organism evidence="2 3">
    <name type="scientific">Aureobasidium mustum</name>
    <dbReference type="NCBI Taxonomy" id="2773714"/>
    <lineage>
        <taxon>Eukaryota</taxon>
        <taxon>Fungi</taxon>
        <taxon>Dikarya</taxon>
        <taxon>Ascomycota</taxon>
        <taxon>Pezizomycotina</taxon>
        <taxon>Dothideomycetes</taxon>
        <taxon>Dothideomycetidae</taxon>
        <taxon>Dothideales</taxon>
        <taxon>Saccotheciaceae</taxon>
        <taxon>Aureobasidium</taxon>
    </lineage>
</organism>
<dbReference type="Proteomes" id="UP000714618">
    <property type="component" value="Unassembled WGS sequence"/>
</dbReference>
<accession>A0A9N8PH20</accession>
<keyword evidence="3" id="KW-1185">Reference proteome</keyword>